<dbReference type="KEGG" id="salf:SMD44_p10265"/>
<proteinExistence type="predicted"/>
<geneLocation type="plasmid" evidence="3">
    <name>pmdjk44.1</name>
</geneLocation>
<keyword evidence="3" id="KW-1185">Reference proteome</keyword>
<evidence type="ECO:0000313" key="3">
    <source>
        <dbReference type="Proteomes" id="UP000195880"/>
    </source>
</evidence>
<evidence type="ECO:0000313" key="2">
    <source>
        <dbReference type="EMBL" id="ATM24764.1"/>
    </source>
</evidence>
<name>A0A291W444_9ACTN</name>
<reference evidence="2 3" key="1">
    <citation type="submission" date="2017-10" db="EMBL/GenBank/DDBJ databases">
        <title>Streptomyces alboflavus Genome sequencing and assembly.</title>
        <authorList>
            <person name="Wang Y."/>
            <person name="Du B."/>
            <person name="Ding Y."/>
            <person name="Liu H."/>
            <person name="Hou Q."/>
            <person name="Liu K."/>
            <person name="Wang C."/>
            <person name="Yao L."/>
        </authorList>
    </citation>
    <scope>NUCLEOTIDE SEQUENCE [LARGE SCALE GENOMIC DNA]</scope>
    <source>
        <strain evidence="2 3">MDJK44</strain>
        <plasmid evidence="3">Plasmid pmdjk44.1</plasmid>
    </source>
</reference>
<accession>A0A291W444</accession>
<protein>
    <submittedName>
        <fullName evidence="2">Uncharacterized protein</fullName>
    </submittedName>
</protein>
<gene>
    <name evidence="2" type="ORF">SMD44_p10265</name>
</gene>
<dbReference type="RefSeq" id="WP_100112571.1">
    <property type="nucleotide sequence ID" value="NZ_CP023976.1"/>
</dbReference>
<dbReference type="EMBL" id="CP023976">
    <property type="protein sequence ID" value="ATM24764.1"/>
    <property type="molecule type" value="Genomic_DNA"/>
</dbReference>
<feature type="region of interest" description="Disordered" evidence="1">
    <location>
        <begin position="67"/>
        <end position="105"/>
    </location>
</feature>
<dbReference type="OrthoDB" id="4259179at2"/>
<keyword evidence="2" id="KW-0614">Plasmid</keyword>
<sequence>MPSTDNKTSHLRKRGFHSGRLRRPATCQLAIAAELLAEHGYPDQAAAHQDGTCARLYSLGRRTDRVVGEATSPPLDGPLANDADLDSVLVDLPEGEDPQGPHDRQ</sequence>
<dbReference type="AlphaFoldDB" id="A0A291W444"/>
<dbReference type="Proteomes" id="UP000195880">
    <property type="component" value="Plasmid pMDJK44.1"/>
</dbReference>
<organism evidence="2 3">
    <name type="scientific">Streptomyces alboflavus</name>
    <dbReference type="NCBI Taxonomy" id="67267"/>
    <lineage>
        <taxon>Bacteria</taxon>
        <taxon>Bacillati</taxon>
        <taxon>Actinomycetota</taxon>
        <taxon>Actinomycetes</taxon>
        <taxon>Kitasatosporales</taxon>
        <taxon>Streptomycetaceae</taxon>
        <taxon>Streptomyces</taxon>
    </lineage>
</organism>
<evidence type="ECO:0000256" key="1">
    <source>
        <dbReference type="SAM" id="MobiDB-lite"/>
    </source>
</evidence>